<dbReference type="PROSITE" id="PS51375">
    <property type="entry name" value="PPR"/>
    <property type="match status" value="3"/>
</dbReference>
<accession>A0ABR0UYJ1</accession>
<dbReference type="Gene3D" id="1.25.40.10">
    <property type="entry name" value="Tetratricopeptide repeat domain"/>
    <property type="match status" value="2"/>
</dbReference>
<keyword evidence="1" id="KW-0677">Repeat</keyword>
<evidence type="ECO:0008006" key="5">
    <source>
        <dbReference type="Google" id="ProtNLM"/>
    </source>
</evidence>
<comment type="caution">
    <text evidence="3">The sequence shown here is derived from an EMBL/GenBank/DDBJ whole genome shotgun (WGS) entry which is preliminary data.</text>
</comment>
<dbReference type="PANTHER" id="PTHR47926">
    <property type="entry name" value="PENTATRICOPEPTIDE REPEAT-CONTAINING PROTEIN"/>
    <property type="match status" value="1"/>
</dbReference>
<dbReference type="Pfam" id="PF01535">
    <property type="entry name" value="PPR"/>
    <property type="match status" value="3"/>
</dbReference>
<dbReference type="Pfam" id="PF13041">
    <property type="entry name" value="PPR_2"/>
    <property type="match status" value="1"/>
</dbReference>
<evidence type="ECO:0000256" key="1">
    <source>
        <dbReference type="ARBA" id="ARBA00022737"/>
    </source>
</evidence>
<reference evidence="3 4" key="1">
    <citation type="journal article" date="2021" name="Comput. Struct. Biotechnol. J.">
        <title>De novo genome assembly of the potent medicinal plant Rehmannia glutinosa using nanopore technology.</title>
        <authorList>
            <person name="Ma L."/>
            <person name="Dong C."/>
            <person name="Song C."/>
            <person name="Wang X."/>
            <person name="Zheng X."/>
            <person name="Niu Y."/>
            <person name="Chen S."/>
            <person name="Feng W."/>
        </authorList>
    </citation>
    <scope>NUCLEOTIDE SEQUENCE [LARGE SCALE GENOMIC DNA]</scope>
    <source>
        <strain evidence="3">DH-2019</strain>
    </source>
</reference>
<proteinExistence type="predicted"/>
<dbReference type="InterPro" id="IPR011990">
    <property type="entry name" value="TPR-like_helical_dom_sf"/>
</dbReference>
<dbReference type="Proteomes" id="UP001318860">
    <property type="component" value="Unassembled WGS sequence"/>
</dbReference>
<evidence type="ECO:0000313" key="3">
    <source>
        <dbReference type="EMBL" id="KAK6127398.1"/>
    </source>
</evidence>
<name>A0ABR0UYJ1_REHGL</name>
<feature type="repeat" description="PPR" evidence="2">
    <location>
        <begin position="171"/>
        <end position="205"/>
    </location>
</feature>
<dbReference type="NCBIfam" id="TIGR00756">
    <property type="entry name" value="PPR"/>
    <property type="match status" value="3"/>
</dbReference>
<keyword evidence="4" id="KW-1185">Reference proteome</keyword>
<feature type="repeat" description="PPR" evidence="2">
    <location>
        <begin position="241"/>
        <end position="271"/>
    </location>
</feature>
<dbReference type="EMBL" id="JABTTQ020001885">
    <property type="protein sequence ID" value="KAK6127398.1"/>
    <property type="molecule type" value="Genomic_DNA"/>
</dbReference>
<dbReference type="InterPro" id="IPR046960">
    <property type="entry name" value="PPR_At4g14850-like_plant"/>
</dbReference>
<dbReference type="InterPro" id="IPR046848">
    <property type="entry name" value="E_motif"/>
</dbReference>
<dbReference type="PANTHER" id="PTHR47926:SF490">
    <property type="entry name" value="REPEAT-LIKE SUPERFAMILY PROTEIN, PUTATIVE-RELATED"/>
    <property type="match status" value="1"/>
</dbReference>
<evidence type="ECO:0000313" key="4">
    <source>
        <dbReference type="Proteomes" id="UP001318860"/>
    </source>
</evidence>
<dbReference type="Pfam" id="PF20431">
    <property type="entry name" value="E_motif"/>
    <property type="match status" value="1"/>
</dbReference>
<dbReference type="InterPro" id="IPR002885">
    <property type="entry name" value="PPR_rpt"/>
</dbReference>
<gene>
    <name evidence="3" type="ORF">DH2020_038858</name>
</gene>
<organism evidence="3 4">
    <name type="scientific">Rehmannia glutinosa</name>
    <name type="common">Chinese foxglove</name>
    <dbReference type="NCBI Taxonomy" id="99300"/>
    <lineage>
        <taxon>Eukaryota</taxon>
        <taxon>Viridiplantae</taxon>
        <taxon>Streptophyta</taxon>
        <taxon>Embryophyta</taxon>
        <taxon>Tracheophyta</taxon>
        <taxon>Spermatophyta</taxon>
        <taxon>Magnoliopsida</taxon>
        <taxon>eudicotyledons</taxon>
        <taxon>Gunneridae</taxon>
        <taxon>Pentapetalae</taxon>
        <taxon>asterids</taxon>
        <taxon>lamiids</taxon>
        <taxon>Lamiales</taxon>
        <taxon>Orobanchaceae</taxon>
        <taxon>Rehmannieae</taxon>
        <taxon>Rehmannia</taxon>
    </lineage>
</organism>
<feature type="repeat" description="PPR" evidence="2">
    <location>
        <begin position="272"/>
        <end position="306"/>
    </location>
</feature>
<evidence type="ECO:0000256" key="2">
    <source>
        <dbReference type="PROSITE-ProRule" id="PRU00708"/>
    </source>
</evidence>
<sequence>MKTIAVKILHLLTTSCKTRSNLHQILAQLLLHNLRSNTTIAHRFITACDSLNLLSSVAFPLYINNLTTPHTFVCNTLLKAFSHSNAPQKSPLIYSRMNMNSIPVNHYSFPFVLKALADLKLIRDGVSVHAHVIKLGFLNDVYVGNSLLNLYAAIGDMDLCGKMFDEMPLRDVVSWTVVISGFNEAGCFDDSLIAFERMRSEGVMPNRVTAVNALAACAGLGALDMGVWIHEYVKRSGWEMDVILGTSLIDMYAKCGRIEEGLHVFDEMTERNVFTWNAIIKGLALSKSGKEAIKCFFRMEDEGIQPDEVTLIAVLSACVHSGSVHMGRWIFSALVDGKYGFSPNVKHYGCMVDLLVRSKCLDEALSLIREMPFEPTVSIWGALLAGCRAQANSELSETAAWKLVELEPHNCAYYVMLSNLYAETGRWSDVEKVRKLMKDRGLKKDMGSSTVELENKERPLELIA</sequence>
<protein>
    <recommendedName>
        <fullName evidence="5">Pentatricopeptide repeat-containing protein</fullName>
    </recommendedName>
</protein>